<keyword evidence="6" id="KW-0873">Pyrrolidone carboxylic acid</keyword>
<comment type="subcellular location">
    <subcellularLocation>
        <location evidence="1">Secreted</location>
    </subcellularLocation>
</comment>
<dbReference type="AlphaFoldDB" id="A0A8S4B029"/>
<evidence type="ECO:0000256" key="7">
    <source>
        <dbReference type="SAM" id="SignalP"/>
    </source>
</evidence>
<keyword evidence="3" id="KW-0964">Secreted</keyword>
<evidence type="ECO:0000256" key="6">
    <source>
        <dbReference type="ARBA" id="ARBA00023283"/>
    </source>
</evidence>
<evidence type="ECO:0000313" key="9">
    <source>
        <dbReference type="Proteomes" id="UP000677803"/>
    </source>
</evidence>
<sequence>MNDKRRRMAVKSWPLWLLLVGSVFLQVSGQHWSFGLSPGGKRDLDSISDTLNNMVEGFPHMGAPRPLLGCVDESPFAKIYRIKGLLNSVTDRESGHRIYKKLQAKITEENLNDRAPALQQGGLQLLLEIVVEEAVDDGVDAGGGHGREVAEREDDVVVAKRDRVVIPVKDGVEDIQREPREGHCHHDGDQHDVDPGGALVLLLSGVPATLHHILPPPEAQVDVQVANGDEGQGEEVLEDQQGGGVSPPKLYGRPHLHTNKVVTDGDTQVLERQDDSNRHIGVPYQRFPSGRVDNELVSLHGNEDQRKHGNANRYALDEGRELTQSFSKDPAVHECVDDSHWQAYDAHQNVRAGQVGDEDVGDIVHLLVPRDDEHQAGVPHQAHRHHRAVRNYQESGPTDGERAVLSGVPLRTARLVVIGAVLQFHGNFRGAGE</sequence>
<reference evidence="8" key="1">
    <citation type="submission" date="2021-05" db="EMBL/GenBank/DDBJ databases">
        <authorList>
            <person name="Tigano A."/>
        </authorList>
    </citation>
    <scope>NUCLEOTIDE SEQUENCE</scope>
</reference>
<feature type="chain" id="PRO_5035790364" evidence="7">
    <location>
        <begin position="30"/>
        <end position="433"/>
    </location>
</feature>
<dbReference type="InterPro" id="IPR002012">
    <property type="entry name" value="GnRH"/>
</dbReference>
<proteinExistence type="inferred from homology"/>
<organism evidence="8 9">
    <name type="scientific">Menidia menidia</name>
    <name type="common">Atlantic silverside</name>
    <dbReference type="NCBI Taxonomy" id="238744"/>
    <lineage>
        <taxon>Eukaryota</taxon>
        <taxon>Metazoa</taxon>
        <taxon>Chordata</taxon>
        <taxon>Craniata</taxon>
        <taxon>Vertebrata</taxon>
        <taxon>Euteleostomi</taxon>
        <taxon>Actinopterygii</taxon>
        <taxon>Neopterygii</taxon>
        <taxon>Teleostei</taxon>
        <taxon>Neoteleostei</taxon>
        <taxon>Acanthomorphata</taxon>
        <taxon>Ovalentaria</taxon>
        <taxon>Atherinomorphae</taxon>
        <taxon>Atheriniformes</taxon>
        <taxon>Atherinopsidae</taxon>
        <taxon>Menidiinae</taxon>
        <taxon>Menidia</taxon>
    </lineage>
</organism>
<evidence type="ECO:0000256" key="2">
    <source>
        <dbReference type="ARBA" id="ARBA00010968"/>
    </source>
</evidence>
<name>A0A8S4B029_9TELE</name>
<comment type="similarity">
    <text evidence="2">Belongs to the GnRH family.</text>
</comment>
<evidence type="ECO:0000313" key="8">
    <source>
        <dbReference type="EMBL" id="CAG5920789.1"/>
    </source>
</evidence>
<evidence type="ECO:0000256" key="3">
    <source>
        <dbReference type="ARBA" id="ARBA00022525"/>
    </source>
</evidence>
<dbReference type="EMBL" id="CAJRST010011112">
    <property type="protein sequence ID" value="CAG5920789.1"/>
    <property type="molecule type" value="Genomic_DNA"/>
</dbReference>
<dbReference type="OrthoDB" id="8716567at2759"/>
<keyword evidence="9" id="KW-1185">Reference proteome</keyword>
<gene>
    <name evidence="8" type="ORF">MMEN_LOCUS10325</name>
</gene>
<keyword evidence="7" id="KW-0732">Signal</keyword>
<keyword evidence="5" id="KW-0027">Amidation</keyword>
<feature type="signal peptide" evidence="7">
    <location>
        <begin position="1"/>
        <end position="29"/>
    </location>
</feature>
<evidence type="ECO:0000256" key="5">
    <source>
        <dbReference type="ARBA" id="ARBA00022815"/>
    </source>
</evidence>
<evidence type="ECO:0000256" key="1">
    <source>
        <dbReference type="ARBA" id="ARBA00004613"/>
    </source>
</evidence>
<comment type="caution">
    <text evidence="8">The sequence shown here is derived from an EMBL/GenBank/DDBJ whole genome shotgun (WGS) entry which is preliminary data.</text>
</comment>
<protein>
    <submittedName>
        <fullName evidence="8">(Atlantic silverside) hypothetical protein</fullName>
    </submittedName>
</protein>
<keyword evidence="4" id="KW-0372">Hormone</keyword>
<evidence type="ECO:0000256" key="4">
    <source>
        <dbReference type="ARBA" id="ARBA00022702"/>
    </source>
</evidence>
<dbReference type="Proteomes" id="UP000677803">
    <property type="component" value="Unassembled WGS sequence"/>
</dbReference>
<dbReference type="InterPro" id="IPR004079">
    <property type="entry name" value="Gonadoliberin_I_precursor"/>
</dbReference>
<dbReference type="GO" id="GO:0005183">
    <property type="term" value="F:gonadotropin hormone-releasing hormone activity"/>
    <property type="evidence" value="ECO:0007669"/>
    <property type="project" value="InterPro"/>
</dbReference>
<dbReference type="PROSITE" id="PS00473">
    <property type="entry name" value="GNRH"/>
    <property type="match status" value="1"/>
</dbReference>
<accession>A0A8S4B029</accession>
<dbReference type="PRINTS" id="PR01541">
    <property type="entry name" value="GONADOLIBRNI"/>
</dbReference>
<dbReference type="GO" id="GO:0005576">
    <property type="term" value="C:extracellular region"/>
    <property type="evidence" value="ECO:0007669"/>
    <property type="project" value="UniProtKB-SubCell"/>
</dbReference>